<gene>
    <name evidence="1" type="ORF">H2198_004766</name>
</gene>
<organism evidence="1 2">
    <name type="scientific">Neophaeococcomyces mojaviensis</name>
    <dbReference type="NCBI Taxonomy" id="3383035"/>
    <lineage>
        <taxon>Eukaryota</taxon>
        <taxon>Fungi</taxon>
        <taxon>Dikarya</taxon>
        <taxon>Ascomycota</taxon>
        <taxon>Pezizomycotina</taxon>
        <taxon>Eurotiomycetes</taxon>
        <taxon>Chaetothyriomycetidae</taxon>
        <taxon>Chaetothyriales</taxon>
        <taxon>Chaetothyriales incertae sedis</taxon>
        <taxon>Neophaeococcomyces</taxon>
    </lineage>
</organism>
<accession>A0ACC3A855</accession>
<proteinExistence type="predicted"/>
<comment type="caution">
    <text evidence="1">The sequence shown here is derived from an EMBL/GenBank/DDBJ whole genome shotgun (WGS) entry which is preliminary data.</text>
</comment>
<sequence>MVTTSGFTNAPATRAILTFLVSASLATSILSLKPYLPLKPTPHLWPYLQLWRILTFQLAYTSSTELLFSAAIIYQLRVLERIWGSRKFASFVVASYGLCMAGTVSLGLVSKMLTLGWWGYIPSGMTAIIISLVAVWRRELPRLGGFKILLDDSSTSTRGIELSEKWTIYLLTAQLALSQFPYGLLPALVGWIVGNAWADELVPGGLVRWRVPGWIVGEDAAGKRGREQYEGLRRRLEEENQDGMREVSDGVARGRQGGQEERRGFLGGVGRYFGGGT</sequence>
<evidence type="ECO:0000313" key="1">
    <source>
        <dbReference type="EMBL" id="KAJ9656762.1"/>
    </source>
</evidence>
<dbReference type="EMBL" id="JAPDRQ010000073">
    <property type="protein sequence ID" value="KAJ9656762.1"/>
    <property type="molecule type" value="Genomic_DNA"/>
</dbReference>
<name>A0ACC3A855_9EURO</name>
<reference evidence="1" key="1">
    <citation type="submission" date="2022-10" db="EMBL/GenBank/DDBJ databases">
        <title>Culturing micro-colonial fungi from biological soil crusts in the Mojave desert and describing Neophaeococcomyces mojavensis, and introducing the new genera and species Taxawa tesnikishii.</title>
        <authorList>
            <person name="Kurbessoian T."/>
            <person name="Stajich J.E."/>
        </authorList>
    </citation>
    <scope>NUCLEOTIDE SEQUENCE</scope>
    <source>
        <strain evidence="1">JES_112</strain>
    </source>
</reference>
<evidence type="ECO:0000313" key="2">
    <source>
        <dbReference type="Proteomes" id="UP001172386"/>
    </source>
</evidence>
<dbReference type="Proteomes" id="UP001172386">
    <property type="component" value="Unassembled WGS sequence"/>
</dbReference>
<protein>
    <submittedName>
        <fullName evidence="1">Uncharacterized protein</fullName>
    </submittedName>
</protein>
<keyword evidence="2" id="KW-1185">Reference proteome</keyword>